<feature type="domain" description="PurM-like N-terminal" evidence="3">
    <location>
        <begin position="27"/>
        <end position="137"/>
    </location>
</feature>
<evidence type="ECO:0000256" key="2">
    <source>
        <dbReference type="HAMAP-Rule" id="MF_02128"/>
    </source>
</evidence>
<feature type="binding site" evidence="2">
    <location>
        <position position="331"/>
    </location>
    <ligand>
        <name>substrate</name>
    </ligand>
</feature>
<feature type="binding site" evidence="2">
    <location>
        <position position="44"/>
    </location>
    <ligand>
        <name>Mg(2+)</name>
        <dbReference type="ChEBI" id="CHEBI:18420"/>
        <label>4</label>
    </ligand>
</feature>
<feature type="binding site" evidence="2">
    <location>
        <position position="29"/>
    </location>
    <ligand>
        <name>Mg(2+)</name>
        <dbReference type="ChEBI" id="CHEBI:18420"/>
        <label>3</label>
    </ligand>
</feature>
<feature type="binding site" evidence="2">
    <location>
        <position position="74"/>
    </location>
    <ligand>
        <name>Mg(2+)</name>
        <dbReference type="ChEBI" id="CHEBI:18420"/>
        <label>2</label>
    </ligand>
</feature>
<dbReference type="InterPro" id="IPR036676">
    <property type="entry name" value="PurM-like_C_sf"/>
</dbReference>
<dbReference type="KEGG" id="adp:NCTC12871_01675"/>
<dbReference type="SUPFAM" id="SSF55326">
    <property type="entry name" value="PurM N-terminal domain-like"/>
    <property type="match status" value="1"/>
</dbReference>
<keyword evidence="2 5" id="KW-0808">Transferase</keyword>
<feature type="binding site" evidence="2">
    <location>
        <position position="121"/>
    </location>
    <ligand>
        <name>Mg(2+)</name>
        <dbReference type="ChEBI" id="CHEBI:18420"/>
        <label>1</label>
    </ligand>
</feature>
<evidence type="ECO:0000313" key="5">
    <source>
        <dbReference type="EMBL" id="VEJ10165.1"/>
    </source>
</evidence>
<feature type="binding site" evidence="2">
    <location>
        <position position="29"/>
    </location>
    <ligand>
        <name>Mg(2+)</name>
        <dbReference type="ChEBI" id="CHEBI:18420"/>
        <label>4</label>
    </ligand>
</feature>
<dbReference type="PANTHER" id="PTHR30270:SF0">
    <property type="entry name" value="THIAMINE-MONOPHOSPHATE KINASE"/>
    <property type="match status" value="1"/>
</dbReference>
<gene>
    <name evidence="2 5" type="primary">thiL</name>
    <name evidence="5" type="ORF">NCTC12871_01675</name>
</gene>
<dbReference type="RefSeq" id="WP_126600666.1">
    <property type="nucleotide sequence ID" value="NZ_LR134510.1"/>
</dbReference>
<dbReference type="InterPro" id="IPR010918">
    <property type="entry name" value="PurM-like_C_dom"/>
</dbReference>
<keyword evidence="6" id="KW-1185">Reference proteome</keyword>
<dbReference type="Proteomes" id="UP000279799">
    <property type="component" value="Chromosome"/>
</dbReference>
<dbReference type="EMBL" id="LR134510">
    <property type="protein sequence ID" value="VEJ10165.1"/>
    <property type="molecule type" value="Genomic_DNA"/>
</dbReference>
<organism evidence="5 6">
    <name type="scientific">Actinobacillus delphinicola</name>
    <dbReference type="NCBI Taxonomy" id="51161"/>
    <lineage>
        <taxon>Bacteria</taxon>
        <taxon>Pseudomonadati</taxon>
        <taxon>Pseudomonadota</taxon>
        <taxon>Gammaproteobacteria</taxon>
        <taxon>Pasteurellales</taxon>
        <taxon>Pasteurellaceae</taxon>
        <taxon>Actinobacillus</taxon>
    </lineage>
</organism>
<dbReference type="UniPathway" id="UPA00060">
    <property type="reaction ID" value="UER00142"/>
</dbReference>
<keyword evidence="2" id="KW-0460">Magnesium</keyword>
<dbReference type="AlphaFoldDB" id="A0A448TW39"/>
<dbReference type="GO" id="GO:0009228">
    <property type="term" value="P:thiamine biosynthetic process"/>
    <property type="evidence" value="ECO:0007669"/>
    <property type="project" value="UniProtKB-KW"/>
</dbReference>
<dbReference type="GO" id="GO:0005524">
    <property type="term" value="F:ATP binding"/>
    <property type="evidence" value="ECO:0007669"/>
    <property type="project" value="UniProtKB-UniRule"/>
</dbReference>
<dbReference type="GO" id="GO:0000287">
    <property type="term" value="F:magnesium ion binding"/>
    <property type="evidence" value="ECO:0007669"/>
    <property type="project" value="UniProtKB-UniRule"/>
</dbReference>
<dbReference type="Gene3D" id="3.30.1330.10">
    <property type="entry name" value="PurM-like, N-terminal domain"/>
    <property type="match status" value="1"/>
</dbReference>
<feature type="binding site" evidence="2">
    <location>
        <position position="146"/>
    </location>
    <ligand>
        <name>ATP</name>
        <dbReference type="ChEBI" id="CHEBI:30616"/>
    </ligand>
</feature>
<feature type="binding site" evidence="2">
    <location>
        <position position="45"/>
    </location>
    <ligand>
        <name>Mg(2+)</name>
        <dbReference type="ChEBI" id="CHEBI:18420"/>
        <label>1</label>
    </ligand>
</feature>
<feature type="binding site" evidence="2">
    <location>
        <position position="53"/>
    </location>
    <ligand>
        <name>substrate</name>
    </ligand>
</feature>
<comment type="pathway">
    <text evidence="2">Cofactor biosynthesis; thiamine diphosphate biosynthesis; thiamine diphosphate from thiamine phosphate: step 1/1.</text>
</comment>
<evidence type="ECO:0000256" key="1">
    <source>
        <dbReference type="ARBA" id="ARBA00022977"/>
    </source>
</evidence>
<proteinExistence type="inferred from homology"/>
<comment type="miscellaneous">
    <text evidence="2">Reaction mechanism of ThiL seems to utilize a direct, inline transfer of the gamma-phosphate of ATP to TMP rather than a phosphorylated enzyme intermediate.</text>
</comment>
<evidence type="ECO:0000259" key="4">
    <source>
        <dbReference type="Pfam" id="PF02769"/>
    </source>
</evidence>
<evidence type="ECO:0000259" key="3">
    <source>
        <dbReference type="Pfam" id="PF00586"/>
    </source>
</evidence>
<dbReference type="InterPro" id="IPR016188">
    <property type="entry name" value="PurM-like_N"/>
</dbReference>
<dbReference type="SUPFAM" id="SSF56042">
    <property type="entry name" value="PurM C-terminal domain-like"/>
    <property type="match status" value="1"/>
</dbReference>
<dbReference type="GO" id="GO:0009229">
    <property type="term" value="P:thiamine diphosphate biosynthetic process"/>
    <property type="evidence" value="ECO:0007669"/>
    <property type="project" value="UniProtKB-UniRule"/>
</dbReference>
<name>A0A448TW39_9PAST</name>
<dbReference type="HAMAP" id="MF_02128">
    <property type="entry name" value="TMP_kinase"/>
    <property type="match status" value="1"/>
</dbReference>
<feature type="domain" description="PurM-like C-terminal" evidence="4">
    <location>
        <begin position="150"/>
        <end position="315"/>
    </location>
</feature>
<dbReference type="InterPro" id="IPR006283">
    <property type="entry name" value="ThiL-like"/>
</dbReference>
<sequence>MGEFDLITHYFKTQQNPQRPDVALSIGDDCAILNCPPSQQIAITTDTMVEGTHFLPTISPKDLAYKALATNLSDLAAMGARPAWISLALTLPEVDQDWLKDFSETFFEVLTKENVSLIGGDTTQGKLHCISITAQGLLPKGKALRRDKARVGDYIFVSGTLGDSAAGLALLLGQKNTELKNYDAPIFAENYVVARHLRPTPRIALGQYLLDHDFSQCALDISDGLMADLTHILERSHCHAELDIEKLPYSEELTQLFSLATCEKFALTGGEDYELCFTVPEAKIQDFKKAILSSDLPVPVSCIGRITDGAENKITLQRNGKVVDFTFTQGFDHFSK</sequence>
<feature type="binding site" evidence="2">
    <location>
        <position position="46"/>
    </location>
    <ligand>
        <name>Mg(2+)</name>
        <dbReference type="ChEBI" id="CHEBI:18420"/>
        <label>2</label>
    </ligand>
</feature>
<keyword evidence="2 5" id="KW-0418">Kinase</keyword>
<feature type="binding site" evidence="2">
    <location>
        <position position="74"/>
    </location>
    <ligand>
        <name>Mg(2+)</name>
        <dbReference type="ChEBI" id="CHEBI:18420"/>
        <label>3</label>
    </ligand>
</feature>
<comment type="catalytic activity">
    <reaction evidence="2">
        <text>thiamine phosphate + ATP = thiamine diphosphate + ADP</text>
        <dbReference type="Rhea" id="RHEA:15913"/>
        <dbReference type="ChEBI" id="CHEBI:30616"/>
        <dbReference type="ChEBI" id="CHEBI:37575"/>
        <dbReference type="ChEBI" id="CHEBI:58937"/>
        <dbReference type="ChEBI" id="CHEBI:456216"/>
        <dbReference type="EC" id="2.7.4.16"/>
    </reaction>
</comment>
<keyword evidence="1 2" id="KW-0784">Thiamine biosynthesis</keyword>
<dbReference type="EC" id="2.7.4.16" evidence="2"/>
<keyword evidence="2" id="KW-0547">Nucleotide-binding</keyword>
<dbReference type="CDD" id="cd02194">
    <property type="entry name" value="ThiL"/>
    <property type="match status" value="1"/>
</dbReference>
<protein>
    <recommendedName>
        <fullName evidence="2">Thiamine-monophosphate kinase</fullName>
        <shortName evidence="2">TMP kinase</shortName>
        <shortName evidence="2">Thiamine-phosphate kinase</shortName>
        <ecNumber evidence="2">2.7.4.16</ecNumber>
    </recommendedName>
</protein>
<comment type="similarity">
    <text evidence="2">Belongs to the thiamine-monophosphate kinase family.</text>
</comment>
<comment type="function">
    <text evidence="2">Catalyzes the ATP-dependent phosphorylation of thiamine-monophosphate (TMP) to form thiamine-pyrophosphate (TPP), the active form of vitamin B1.</text>
</comment>
<feature type="binding site" evidence="2">
    <location>
        <position position="74"/>
    </location>
    <ligand>
        <name>Mg(2+)</name>
        <dbReference type="ChEBI" id="CHEBI:18420"/>
        <label>4</label>
    </ligand>
</feature>
<keyword evidence="2" id="KW-0479">Metal-binding</keyword>
<dbReference type="OrthoDB" id="9802811at2"/>
<dbReference type="PIRSF" id="PIRSF005303">
    <property type="entry name" value="Thiam_monoph_kin"/>
    <property type="match status" value="1"/>
</dbReference>
<feature type="binding site" evidence="2">
    <location>
        <begin position="120"/>
        <end position="121"/>
    </location>
    <ligand>
        <name>ATP</name>
        <dbReference type="ChEBI" id="CHEBI:30616"/>
    </ligand>
</feature>
<comment type="caution">
    <text evidence="2">Lacks conserved residue(s) required for the propagation of feature annotation.</text>
</comment>
<feature type="binding site" evidence="2">
    <location>
        <position position="222"/>
    </location>
    <ligand>
        <name>ATP</name>
        <dbReference type="ChEBI" id="CHEBI:30616"/>
    </ligand>
</feature>
<dbReference type="Gene3D" id="3.90.650.10">
    <property type="entry name" value="PurM-like C-terminal domain"/>
    <property type="match status" value="1"/>
</dbReference>
<accession>A0A448TW39</accession>
<dbReference type="InterPro" id="IPR036921">
    <property type="entry name" value="PurM-like_N_sf"/>
</dbReference>
<dbReference type="NCBIfam" id="TIGR01379">
    <property type="entry name" value="thiL"/>
    <property type="match status" value="1"/>
</dbReference>
<feature type="binding site" evidence="2">
    <location>
        <position position="271"/>
    </location>
    <ligand>
        <name>substrate</name>
    </ligand>
</feature>
<evidence type="ECO:0000313" key="6">
    <source>
        <dbReference type="Proteomes" id="UP000279799"/>
    </source>
</evidence>
<dbReference type="PANTHER" id="PTHR30270">
    <property type="entry name" value="THIAMINE-MONOPHOSPHATE KINASE"/>
    <property type="match status" value="1"/>
</dbReference>
<dbReference type="Pfam" id="PF00586">
    <property type="entry name" value="AIRS"/>
    <property type="match status" value="1"/>
</dbReference>
<keyword evidence="2" id="KW-0067">ATP-binding</keyword>
<feature type="binding site" evidence="2">
    <location>
        <position position="46"/>
    </location>
    <ligand>
        <name>Mg(2+)</name>
        <dbReference type="ChEBI" id="CHEBI:18420"/>
        <label>1</label>
    </ligand>
</feature>
<dbReference type="Pfam" id="PF02769">
    <property type="entry name" value="AIRS_C"/>
    <property type="match status" value="1"/>
</dbReference>
<dbReference type="GO" id="GO:0009030">
    <property type="term" value="F:thiamine-phosphate kinase activity"/>
    <property type="evidence" value="ECO:0007669"/>
    <property type="project" value="UniProtKB-UniRule"/>
</dbReference>
<feature type="binding site" evidence="2">
    <location>
        <position position="223"/>
    </location>
    <ligand>
        <name>Mg(2+)</name>
        <dbReference type="ChEBI" id="CHEBI:18420"/>
        <label>5</label>
    </ligand>
</feature>
<feature type="binding site" evidence="2">
    <location>
        <position position="220"/>
    </location>
    <ligand>
        <name>Mg(2+)</name>
        <dbReference type="ChEBI" id="CHEBI:18420"/>
        <label>3</label>
    </ligand>
</feature>
<reference evidence="5 6" key="1">
    <citation type="submission" date="2018-12" db="EMBL/GenBank/DDBJ databases">
        <authorList>
            <consortium name="Pathogen Informatics"/>
        </authorList>
    </citation>
    <scope>NUCLEOTIDE SEQUENCE [LARGE SCALE GENOMIC DNA]</scope>
    <source>
        <strain evidence="5 6">NCTC12871</strain>
    </source>
</reference>